<name>A0AAN5CNY5_9BILA</name>
<keyword evidence="3" id="KW-0812">Transmembrane</keyword>
<dbReference type="Proteomes" id="UP001328107">
    <property type="component" value="Unassembled WGS sequence"/>
</dbReference>
<dbReference type="AlphaFoldDB" id="A0AAN5CNY5"/>
<dbReference type="SMART" id="SM00181">
    <property type="entry name" value="EGF"/>
    <property type="match status" value="2"/>
</dbReference>
<sequence length="322" mass="35177">QMVVVDHQPARLWVGPLLLIFVVTLIYIFSVLPQTRSNGGMDPLPSHPSYGKSERILTSFRMMGREREDSLVGEEECNLHGYWNDTNQSCHCIHSFEGPRCLTPVCANGGVPLMNNCRCPLGFGGQFCEDRCVGGKSENRNDTSHCLCEEHKFGGRCEFLCMNGRVEGGECICHQGFEGSSCEVCSPSSSSCISASSTRRSSINSRLTLSGLSFCLITIGLLCVTASRRRRLSSTPSDGFFSLSHPRSRSFPCPSSLRVSSSSRSARSSPLHPPPLPPLTPPPIYRSIENLPEGSAPPSYEEATAIQIDPPSDELDDDKTIN</sequence>
<feature type="transmembrane region" description="Helical" evidence="3">
    <location>
        <begin position="207"/>
        <end position="227"/>
    </location>
</feature>
<feature type="compositionally biased region" description="Acidic residues" evidence="2">
    <location>
        <begin position="311"/>
        <end position="322"/>
    </location>
</feature>
<dbReference type="PROSITE" id="PS00022">
    <property type="entry name" value="EGF_1"/>
    <property type="match status" value="2"/>
</dbReference>
<keyword evidence="1" id="KW-0245">EGF-like domain</keyword>
<reference evidence="6" key="1">
    <citation type="submission" date="2022-10" db="EMBL/GenBank/DDBJ databases">
        <title>Genome assembly of Pristionchus species.</title>
        <authorList>
            <person name="Yoshida K."/>
            <person name="Sommer R.J."/>
        </authorList>
    </citation>
    <scope>NUCLEOTIDE SEQUENCE [LARGE SCALE GENOMIC DNA]</scope>
    <source>
        <strain evidence="6">RS5460</strain>
    </source>
</reference>
<evidence type="ECO:0000256" key="1">
    <source>
        <dbReference type="PROSITE-ProRule" id="PRU00076"/>
    </source>
</evidence>
<dbReference type="PROSITE" id="PS50026">
    <property type="entry name" value="EGF_3"/>
    <property type="match status" value="1"/>
</dbReference>
<organism evidence="5 6">
    <name type="scientific">Pristionchus mayeri</name>
    <dbReference type="NCBI Taxonomy" id="1317129"/>
    <lineage>
        <taxon>Eukaryota</taxon>
        <taxon>Metazoa</taxon>
        <taxon>Ecdysozoa</taxon>
        <taxon>Nematoda</taxon>
        <taxon>Chromadorea</taxon>
        <taxon>Rhabditida</taxon>
        <taxon>Rhabditina</taxon>
        <taxon>Diplogasteromorpha</taxon>
        <taxon>Diplogasteroidea</taxon>
        <taxon>Neodiplogasteridae</taxon>
        <taxon>Pristionchus</taxon>
    </lineage>
</organism>
<feature type="compositionally biased region" description="Low complexity" evidence="2">
    <location>
        <begin position="250"/>
        <end position="270"/>
    </location>
</feature>
<feature type="region of interest" description="Disordered" evidence="2">
    <location>
        <begin position="237"/>
        <end position="322"/>
    </location>
</feature>
<feature type="disulfide bond" evidence="1">
    <location>
        <begin position="119"/>
        <end position="128"/>
    </location>
</feature>
<evidence type="ECO:0000256" key="3">
    <source>
        <dbReference type="SAM" id="Phobius"/>
    </source>
</evidence>
<feature type="compositionally biased region" description="Pro residues" evidence="2">
    <location>
        <begin position="271"/>
        <end position="284"/>
    </location>
</feature>
<dbReference type="InterPro" id="IPR000742">
    <property type="entry name" value="EGF"/>
</dbReference>
<keyword evidence="1" id="KW-1015">Disulfide bond</keyword>
<keyword evidence="3" id="KW-0472">Membrane</keyword>
<proteinExistence type="predicted"/>
<gene>
    <name evidence="5" type="ORF">PMAYCL1PPCAC_18092</name>
</gene>
<feature type="non-terminal residue" evidence="5">
    <location>
        <position position="1"/>
    </location>
</feature>
<evidence type="ECO:0000313" key="5">
    <source>
        <dbReference type="EMBL" id="GMR47897.1"/>
    </source>
</evidence>
<comment type="caution">
    <text evidence="1">Lacks conserved residue(s) required for the propagation of feature annotation.</text>
</comment>
<feature type="transmembrane region" description="Helical" evidence="3">
    <location>
        <begin position="12"/>
        <end position="32"/>
    </location>
</feature>
<protein>
    <recommendedName>
        <fullName evidence="4">EGF-like domain-containing protein</fullName>
    </recommendedName>
</protein>
<dbReference type="EMBL" id="BTRK01000004">
    <property type="protein sequence ID" value="GMR47897.1"/>
    <property type="molecule type" value="Genomic_DNA"/>
</dbReference>
<evidence type="ECO:0000256" key="2">
    <source>
        <dbReference type="SAM" id="MobiDB-lite"/>
    </source>
</evidence>
<evidence type="ECO:0000259" key="4">
    <source>
        <dbReference type="PROSITE" id="PS50026"/>
    </source>
</evidence>
<comment type="caution">
    <text evidence="5">The sequence shown here is derived from an EMBL/GenBank/DDBJ whole genome shotgun (WGS) entry which is preliminary data.</text>
</comment>
<keyword evidence="6" id="KW-1185">Reference proteome</keyword>
<accession>A0AAN5CNY5</accession>
<evidence type="ECO:0000313" key="6">
    <source>
        <dbReference type="Proteomes" id="UP001328107"/>
    </source>
</evidence>
<feature type="domain" description="EGF-like" evidence="4">
    <location>
        <begin position="97"/>
        <end position="129"/>
    </location>
</feature>
<keyword evidence="3" id="KW-1133">Transmembrane helix</keyword>